<name>W2Y284_PHYNI</name>
<proteinExistence type="predicted"/>
<dbReference type="Proteomes" id="UP000018948">
    <property type="component" value="Unassembled WGS sequence"/>
</dbReference>
<reference evidence="1 2" key="1">
    <citation type="submission" date="2013-11" db="EMBL/GenBank/DDBJ databases">
        <title>The Genome Sequence of Phytophthora parasitica P10297.</title>
        <authorList>
            <consortium name="The Broad Institute Genomics Platform"/>
            <person name="Russ C."/>
            <person name="Tyler B."/>
            <person name="Panabieres F."/>
            <person name="Shan W."/>
            <person name="Tripathy S."/>
            <person name="Grunwald N."/>
            <person name="Machado M."/>
            <person name="Johnson C.S."/>
            <person name="Walker B."/>
            <person name="Young S.K."/>
            <person name="Zeng Q."/>
            <person name="Gargeya S."/>
            <person name="Fitzgerald M."/>
            <person name="Haas B."/>
            <person name="Abouelleil A."/>
            <person name="Allen A.W."/>
            <person name="Alvarado L."/>
            <person name="Arachchi H.M."/>
            <person name="Berlin A.M."/>
            <person name="Chapman S.B."/>
            <person name="Gainer-Dewar J."/>
            <person name="Goldberg J."/>
            <person name="Griggs A."/>
            <person name="Gujja S."/>
            <person name="Hansen M."/>
            <person name="Howarth C."/>
            <person name="Imamovic A."/>
            <person name="Ireland A."/>
            <person name="Larimer J."/>
            <person name="McCowan C."/>
            <person name="Murphy C."/>
            <person name="Pearson M."/>
            <person name="Poon T.W."/>
            <person name="Priest M."/>
            <person name="Roberts A."/>
            <person name="Saif S."/>
            <person name="Shea T."/>
            <person name="Sisk P."/>
            <person name="Sykes S."/>
            <person name="Wortman J."/>
            <person name="Nusbaum C."/>
            <person name="Birren B."/>
        </authorList>
    </citation>
    <scope>NUCLEOTIDE SEQUENCE [LARGE SCALE GENOMIC DNA]</scope>
    <source>
        <strain evidence="1 2">P10297</strain>
    </source>
</reference>
<comment type="caution">
    <text evidence="1">The sequence shown here is derived from an EMBL/GenBank/DDBJ whole genome shotgun (WGS) entry which is preliminary data.</text>
</comment>
<dbReference type="EMBL" id="ANIY01004547">
    <property type="protein sequence ID" value="ETP28733.1"/>
    <property type="molecule type" value="Genomic_DNA"/>
</dbReference>
<dbReference type="AlphaFoldDB" id="W2Y284"/>
<gene>
    <name evidence="1" type="ORF">F442_21972</name>
</gene>
<sequence length="53" mass="5788">MATDGRQVSNSKTVLLSIVVGFKRPMYDGIQGICDAENVLHAWTLSPRIGLEV</sequence>
<organism evidence="1 2">
    <name type="scientific">Phytophthora nicotianae P10297</name>
    <dbReference type="NCBI Taxonomy" id="1317064"/>
    <lineage>
        <taxon>Eukaryota</taxon>
        <taxon>Sar</taxon>
        <taxon>Stramenopiles</taxon>
        <taxon>Oomycota</taxon>
        <taxon>Peronosporomycetes</taxon>
        <taxon>Peronosporales</taxon>
        <taxon>Peronosporaceae</taxon>
        <taxon>Phytophthora</taxon>
    </lineage>
</organism>
<accession>W2Y284</accession>
<protein>
    <submittedName>
        <fullName evidence="1">Uncharacterized protein</fullName>
    </submittedName>
</protein>
<evidence type="ECO:0000313" key="1">
    <source>
        <dbReference type="EMBL" id="ETP28733.1"/>
    </source>
</evidence>
<evidence type="ECO:0000313" key="2">
    <source>
        <dbReference type="Proteomes" id="UP000018948"/>
    </source>
</evidence>